<feature type="compositionally biased region" description="Basic residues" evidence="3">
    <location>
        <begin position="397"/>
        <end position="407"/>
    </location>
</feature>
<keyword evidence="1" id="KW-0240">DNA-directed RNA polymerase</keyword>
<comment type="caution">
    <text evidence="4">The sequence shown here is derived from an EMBL/GenBank/DDBJ whole genome shotgun (WGS) entry which is preliminary data.</text>
</comment>
<gene>
    <name evidence="4" type="ORF">T10_11949</name>
</gene>
<dbReference type="AlphaFoldDB" id="A0A0V1N743"/>
<sequence length="468" mass="52840">MKFFSSEQPESSFEHNKNINTKRFKDVVKIAKKLSKFSSSYIIYKTIDRKYYLTWAQYGNVENSVRSILNSSLLKFYKKTDCMLIAYDKVHFKERAVKIQGCSPVIEIPLTVGCYVLSPTSGSVLCGRATRVTDAVVVCIVYGIVTAKVYWTADGPSNVNLGDCIWFELTNYYSEHKYLVFEGNLVSENTATAKGCLQKFGYEADLMVGSWSTDNASRSYSGPKKIKFEDEENTADVSSLDFTMPSSSSAFEKAEFKSASSCMKKKSKTSSTDTNNNDEMSNEKLSFEDSGCTADIETPAIEKVKKSKKHKKKNRKLDNDASLLQNMNETNCNDYEEDVQDNSVMSRPSIDGYSCGLKLRELIRTHVLGTAEENVSEESALMNGDDDLAELNDTNIKLKKHKRKRKNHESPSPESSFRMQVNCSSVEIIKNIVKMEAANNSDSMQSIVEENVDKKLHKHKRKKIKMEV</sequence>
<accession>A0A0V1N743</accession>
<evidence type="ECO:0000256" key="2">
    <source>
        <dbReference type="ARBA" id="ARBA00023163"/>
    </source>
</evidence>
<evidence type="ECO:0000313" key="5">
    <source>
        <dbReference type="Proteomes" id="UP000054843"/>
    </source>
</evidence>
<dbReference type="OrthoDB" id="10250504at2759"/>
<dbReference type="Proteomes" id="UP000054843">
    <property type="component" value="Unassembled WGS sequence"/>
</dbReference>
<proteinExistence type="predicted"/>
<evidence type="ECO:0008006" key="6">
    <source>
        <dbReference type="Google" id="ProtNLM"/>
    </source>
</evidence>
<dbReference type="EMBL" id="JYDO01000005">
    <property type="protein sequence ID" value="KRZ79803.1"/>
    <property type="molecule type" value="Genomic_DNA"/>
</dbReference>
<dbReference type="InterPro" id="IPR036898">
    <property type="entry name" value="RNA_pol_Rpb7-like_N_sf"/>
</dbReference>
<keyword evidence="2" id="KW-0804">Transcription</keyword>
<name>A0A0V1N743_9BILA</name>
<feature type="region of interest" description="Disordered" evidence="3">
    <location>
        <begin position="396"/>
        <end position="418"/>
    </location>
</feature>
<protein>
    <recommendedName>
        <fullName evidence="6">DNA-directed RNA polymerase I subunit RPA43</fullName>
    </recommendedName>
</protein>
<evidence type="ECO:0000313" key="4">
    <source>
        <dbReference type="EMBL" id="KRZ79803.1"/>
    </source>
</evidence>
<organism evidence="4 5">
    <name type="scientific">Trichinella papuae</name>
    <dbReference type="NCBI Taxonomy" id="268474"/>
    <lineage>
        <taxon>Eukaryota</taxon>
        <taxon>Metazoa</taxon>
        <taxon>Ecdysozoa</taxon>
        <taxon>Nematoda</taxon>
        <taxon>Enoplea</taxon>
        <taxon>Dorylaimia</taxon>
        <taxon>Trichinellida</taxon>
        <taxon>Trichinellidae</taxon>
        <taxon>Trichinella</taxon>
    </lineage>
</organism>
<evidence type="ECO:0000256" key="3">
    <source>
        <dbReference type="SAM" id="MobiDB-lite"/>
    </source>
</evidence>
<dbReference type="Gene3D" id="3.30.1490.120">
    <property type="entry name" value="RNA polymerase Rpb7-like, N-terminal domain"/>
    <property type="match status" value="1"/>
</dbReference>
<reference evidence="4 5" key="1">
    <citation type="submission" date="2015-01" db="EMBL/GenBank/DDBJ databases">
        <title>Evolution of Trichinella species and genotypes.</title>
        <authorList>
            <person name="Korhonen P.K."/>
            <person name="Edoardo P."/>
            <person name="Giuseppe L.R."/>
            <person name="Gasser R.B."/>
        </authorList>
    </citation>
    <scope>NUCLEOTIDE SEQUENCE [LARGE SCALE GENOMIC DNA]</scope>
    <source>
        <strain evidence="4">ISS1980</strain>
    </source>
</reference>
<dbReference type="STRING" id="268474.A0A0V1N743"/>
<keyword evidence="5" id="KW-1185">Reference proteome</keyword>
<evidence type="ECO:0000256" key="1">
    <source>
        <dbReference type="ARBA" id="ARBA00022478"/>
    </source>
</evidence>
<dbReference type="GO" id="GO:0000428">
    <property type="term" value="C:DNA-directed RNA polymerase complex"/>
    <property type="evidence" value="ECO:0007669"/>
    <property type="project" value="UniProtKB-KW"/>
</dbReference>